<gene>
    <name evidence="3" type="ORF">BAE44_0008786</name>
</gene>
<dbReference type="InterPro" id="IPR053197">
    <property type="entry name" value="F-box_SCFL_complex_component"/>
</dbReference>
<accession>A0A1E5VYK3</accession>
<name>A0A1E5VYK3_9POAL</name>
<dbReference type="InterPro" id="IPR001810">
    <property type="entry name" value="F-box_dom"/>
</dbReference>
<dbReference type="InterPro" id="IPR036047">
    <property type="entry name" value="F-box-like_dom_sf"/>
</dbReference>
<dbReference type="PANTHER" id="PTHR34223:SF26">
    <property type="entry name" value="OS02G0188900 PROTEIN"/>
    <property type="match status" value="1"/>
</dbReference>
<protein>
    <recommendedName>
        <fullName evidence="2">F-box domain-containing protein</fullName>
    </recommendedName>
</protein>
<sequence>LLERHLFDEMARDPDPVEETSGGRLTAPAPPVEPNKVNGIPRDALLLVLSRLEAHEVVRTCVLSREWCHLWCDVPRINVLRHKWGADADGSYEEGNPPFKKFVNRLLMLRNPVPLDRFGLWHYIGSQLEADSADAKLWIAHALLSKARKVEVFAWGNALEIGPGVFTSHIDDTEISSRTLEILAVIGGSVFTSDGRLSISIPSLLYLQLFGQARGRIPLLENTESLKIAYVSFGWFEGIGIQPHDDFRQFLRSISGAVNLEFYFVQTELNMEKSLQWCPKFNNLLLLTLGEWCLLADFYALIVILQNSPNLYTLTLNRKRVHMLLPNLCTFTFSLYEKFMHVL</sequence>
<evidence type="ECO:0000259" key="2">
    <source>
        <dbReference type="Pfam" id="PF00646"/>
    </source>
</evidence>
<reference evidence="3 4" key="1">
    <citation type="submission" date="2016-09" db="EMBL/GenBank/DDBJ databases">
        <title>The draft genome of Dichanthelium oligosanthes: A C3 panicoid grass species.</title>
        <authorList>
            <person name="Studer A.J."/>
            <person name="Schnable J.C."/>
            <person name="Brutnell T.P."/>
        </authorList>
    </citation>
    <scope>NUCLEOTIDE SEQUENCE [LARGE SCALE GENOMIC DNA]</scope>
    <source>
        <strain evidence="4">cv. Kellogg 1175</strain>
        <tissue evidence="3">Leaf</tissue>
    </source>
</reference>
<keyword evidence="4" id="KW-1185">Reference proteome</keyword>
<feature type="domain" description="F-box" evidence="2">
    <location>
        <begin position="40"/>
        <end position="75"/>
    </location>
</feature>
<dbReference type="EMBL" id="LWDX02026102">
    <property type="protein sequence ID" value="OEL30195.1"/>
    <property type="molecule type" value="Genomic_DNA"/>
</dbReference>
<organism evidence="3 4">
    <name type="scientific">Dichanthelium oligosanthes</name>
    <dbReference type="NCBI Taxonomy" id="888268"/>
    <lineage>
        <taxon>Eukaryota</taxon>
        <taxon>Viridiplantae</taxon>
        <taxon>Streptophyta</taxon>
        <taxon>Embryophyta</taxon>
        <taxon>Tracheophyta</taxon>
        <taxon>Spermatophyta</taxon>
        <taxon>Magnoliopsida</taxon>
        <taxon>Liliopsida</taxon>
        <taxon>Poales</taxon>
        <taxon>Poaceae</taxon>
        <taxon>PACMAD clade</taxon>
        <taxon>Panicoideae</taxon>
        <taxon>Panicodae</taxon>
        <taxon>Paniceae</taxon>
        <taxon>Dichantheliinae</taxon>
        <taxon>Dichanthelium</taxon>
    </lineage>
</organism>
<dbReference type="AlphaFoldDB" id="A0A1E5VYK3"/>
<evidence type="ECO:0000313" key="3">
    <source>
        <dbReference type="EMBL" id="OEL30195.1"/>
    </source>
</evidence>
<dbReference type="STRING" id="888268.A0A1E5VYK3"/>
<evidence type="ECO:0000313" key="4">
    <source>
        <dbReference type="Proteomes" id="UP000095767"/>
    </source>
</evidence>
<feature type="non-terminal residue" evidence="3">
    <location>
        <position position="1"/>
    </location>
</feature>
<feature type="region of interest" description="Disordered" evidence="1">
    <location>
        <begin position="12"/>
        <end position="34"/>
    </location>
</feature>
<dbReference type="PANTHER" id="PTHR34223">
    <property type="entry name" value="OS11G0201299 PROTEIN"/>
    <property type="match status" value="1"/>
</dbReference>
<proteinExistence type="predicted"/>
<dbReference type="Proteomes" id="UP000095767">
    <property type="component" value="Unassembled WGS sequence"/>
</dbReference>
<dbReference type="Pfam" id="PF00646">
    <property type="entry name" value="F-box"/>
    <property type="match status" value="1"/>
</dbReference>
<evidence type="ECO:0000256" key="1">
    <source>
        <dbReference type="SAM" id="MobiDB-lite"/>
    </source>
</evidence>
<comment type="caution">
    <text evidence="3">The sequence shown here is derived from an EMBL/GenBank/DDBJ whole genome shotgun (WGS) entry which is preliminary data.</text>
</comment>
<dbReference type="SUPFAM" id="SSF81383">
    <property type="entry name" value="F-box domain"/>
    <property type="match status" value="1"/>
</dbReference>
<dbReference type="OrthoDB" id="613853at2759"/>